<dbReference type="EMBL" id="JANJYJ010000006">
    <property type="protein sequence ID" value="KAK3204798.1"/>
    <property type="molecule type" value="Genomic_DNA"/>
</dbReference>
<organism evidence="1 2">
    <name type="scientific">Dipteronia sinensis</name>
    <dbReference type="NCBI Taxonomy" id="43782"/>
    <lineage>
        <taxon>Eukaryota</taxon>
        <taxon>Viridiplantae</taxon>
        <taxon>Streptophyta</taxon>
        <taxon>Embryophyta</taxon>
        <taxon>Tracheophyta</taxon>
        <taxon>Spermatophyta</taxon>
        <taxon>Magnoliopsida</taxon>
        <taxon>eudicotyledons</taxon>
        <taxon>Gunneridae</taxon>
        <taxon>Pentapetalae</taxon>
        <taxon>rosids</taxon>
        <taxon>malvids</taxon>
        <taxon>Sapindales</taxon>
        <taxon>Sapindaceae</taxon>
        <taxon>Hippocastanoideae</taxon>
        <taxon>Acereae</taxon>
        <taxon>Dipteronia</taxon>
    </lineage>
</organism>
<dbReference type="AlphaFoldDB" id="A0AAE0A7I4"/>
<evidence type="ECO:0000313" key="2">
    <source>
        <dbReference type="Proteomes" id="UP001281410"/>
    </source>
</evidence>
<keyword evidence="2" id="KW-1185">Reference proteome</keyword>
<dbReference type="Proteomes" id="UP001281410">
    <property type="component" value="Unassembled WGS sequence"/>
</dbReference>
<sequence>MKHVLQPIADKILSKFAKWKGKALPITGHATLIKSVIMSSFVHSFMVYKWPSSLLWVINYKLRNFLCTGSCQETKLVRVTWNHCYRISSQVGLGLKDLGLLNDSLL</sequence>
<gene>
    <name evidence="1" type="ORF">Dsin_018844</name>
</gene>
<protein>
    <submittedName>
        <fullName evidence="1">Uncharacterized protein</fullName>
    </submittedName>
</protein>
<reference evidence="1" key="1">
    <citation type="journal article" date="2023" name="Plant J.">
        <title>Genome sequences and population genomics provide insights into the demographic history, inbreeding, and mutation load of two 'living fossil' tree species of Dipteronia.</title>
        <authorList>
            <person name="Feng Y."/>
            <person name="Comes H.P."/>
            <person name="Chen J."/>
            <person name="Zhu S."/>
            <person name="Lu R."/>
            <person name="Zhang X."/>
            <person name="Li P."/>
            <person name="Qiu J."/>
            <person name="Olsen K.M."/>
            <person name="Qiu Y."/>
        </authorList>
    </citation>
    <scope>NUCLEOTIDE SEQUENCE</scope>
    <source>
        <strain evidence="1">NBL</strain>
    </source>
</reference>
<name>A0AAE0A7I4_9ROSI</name>
<comment type="caution">
    <text evidence="1">The sequence shown here is derived from an EMBL/GenBank/DDBJ whole genome shotgun (WGS) entry which is preliminary data.</text>
</comment>
<accession>A0AAE0A7I4</accession>
<evidence type="ECO:0000313" key="1">
    <source>
        <dbReference type="EMBL" id="KAK3204798.1"/>
    </source>
</evidence>
<proteinExistence type="predicted"/>